<dbReference type="SUPFAM" id="SSF56747">
    <property type="entry name" value="Prim-pol domain"/>
    <property type="match status" value="1"/>
</dbReference>
<accession>A0A844GM75</accession>
<evidence type="ECO:0000259" key="1">
    <source>
        <dbReference type="PROSITE" id="PS50878"/>
    </source>
</evidence>
<protein>
    <recommendedName>
        <fullName evidence="1">Reverse transcriptase domain-containing protein</fullName>
    </recommendedName>
</protein>
<dbReference type="CDD" id="cd00525">
    <property type="entry name" value="AE_Prim_S_like"/>
    <property type="match status" value="1"/>
</dbReference>
<organism evidence="2 3">
    <name type="scientific">Blautia luti DSM 14534 = JCM 17040</name>
    <dbReference type="NCBI Taxonomy" id="649762"/>
    <lineage>
        <taxon>Bacteria</taxon>
        <taxon>Bacillati</taxon>
        <taxon>Bacillota</taxon>
        <taxon>Clostridia</taxon>
        <taxon>Lachnospirales</taxon>
        <taxon>Lachnospiraceae</taxon>
        <taxon>Blautia</taxon>
    </lineage>
</organism>
<proteinExistence type="predicted"/>
<reference evidence="2 3" key="1">
    <citation type="submission" date="2019-11" db="EMBL/GenBank/DDBJ databases">
        <title>Draft genome sequence of Blautia luti DSM 14534T, isolated from human stool.</title>
        <authorList>
            <person name="Ortiz R."/>
            <person name="Melis-Arcos F."/>
            <person name="Covarrubias P."/>
            <person name="Cardenas J.P."/>
            <person name="Perez-Donoso J."/>
            <person name="Almonacid D."/>
        </authorList>
    </citation>
    <scope>NUCLEOTIDE SEQUENCE [LARGE SCALE GENOMIC DNA]</scope>
    <source>
        <strain evidence="2 3">DSM 14534</strain>
    </source>
</reference>
<dbReference type="Pfam" id="PF00078">
    <property type="entry name" value="RVT_1"/>
    <property type="match status" value="1"/>
</dbReference>
<sequence>MVINQIIKDIANIEYSLWVVNTYAAGIQQPNGRYITKYFPMSPFVIENMLLRHGSMGCYQQGYKTNRIKWICFDFDCKDKKNPNVYGLYKNCILPFTNMLDELEIKYLTEFSGRRGIHVWIIFKTVFEKKLGYRIVCELEKKCQILSEIKDNEEWELDRFPATDTSRGNIVGKQVKFPLSCHVAGERSYIFQGEFQKKEDTESEVFLNAQLGIMKAYMPNEITEVVRKLNIDTTYAETTKLKYRKYWLQGNIDVTSDQVINILSETKVFREIFQRMQQGNSLHQDWLVILGTLYLCDADAVLVTDVFRRFPNYDERKTFSNIEKLGKSYFPATFGYLYRIYGITLEENIDPEETGLHYLLRRCGVEPNILQQIENTNEKKTIYDISITAKKEKNYLKENDEVADVYIWNQLCNLKNYDFRFYEDLIKDIEEGKRIQFTPKNFKIFSRIESEEKTRKLVALSAKERIITTNLALRLCDLINESWKSFSYHISYTSNKYIFYHWYSSWRRYLDYIHVFMDVPFMDNYEVFYIDLKGFYDHIDFLAVLRSFEDVLDKKARNIFVFLTEYNDKLMKKIQNGDRIGVPQGPAYARIIAEMFLDKLLNSVLKKFDQEKIYVYRYVDDMVFFCRPDFDSRMLFDELMSFFPLVGLPVNLNKSKYYGKICDLSGNEKVQILHTDSFNYDLIENDYTGYLLEEEKKSKLKEYLTENPFNVGSLGYIFGKYTISEAQIWCLQNCRTEILSACEGRGSNYRKFYEFLFQNEKYIKIILDNHELKLIPLKSLNFSNFIHTLYYAVQDRTISPPIFERIKEEYLKKILDIELKKNDCIIVKALLLVDAEVANEKS</sequence>
<dbReference type="Pfam" id="PF22548">
    <property type="entry name" value="AEP-TOTE"/>
    <property type="match status" value="1"/>
</dbReference>
<dbReference type="CDD" id="cd01646">
    <property type="entry name" value="RT_Bac_retron_I"/>
    <property type="match status" value="1"/>
</dbReference>
<dbReference type="InterPro" id="IPR043502">
    <property type="entry name" value="DNA/RNA_pol_sf"/>
</dbReference>
<gene>
    <name evidence="2" type="ORF">GKZ57_08765</name>
</gene>
<dbReference type="InterPro" id="IPR054347">
    <property type="entry name" value="TOTE_primase"/>
</dbReference>
<dbReference type="AlphaFoldDB" id="A0A844GM75"/>
<dbReference type="InterPro" id="IPR000477">
    <property type="entry name" value="RT_dom"/>
</dbReference>
<name>A0A844GM75_9FIRM</name>
<dbReference type="RefSeq" id="WP_154780314.1">
    <property type="nucleotide sequence ID" value="NZ_WMBC01000006.1"/>
</dbReference>
<dbReference type="SUPFAM" id="SSF56672">
    <property type="entry name" value="DNA/RNA polymerases"/>
    <property type="match status" value="1"/>
</dbReference>
<evidence type="ECO:0000313" key="2">
    <source>
        <dbReference type="EMBL" id="MTD61357.1"/>
    </source>
</evidence>
<dbReference type="EMBL" id="WMBC01000006">
    <property type="protein sequence ID" value="MTD61357.1"/>
    <property type="molecule type" value="Genomic_DNA"/>
</dbReference>
<dbReference type="PROSITE" id="PS50878">
    <property type="entry name" value="RT_POL"/>
    <property type="match status" value="1"/>
</dbReference>
<dbReference type="Proteomes" id="UP000437824">
    <property type="component" value="Unassembled WGS sequence"/>
</dbReference>
<comment type="caution">
    <text evidence="2">The sequence shown here is derived from an EMBL/GenBank/DDBJ whole genome shotgun (WGS) entry which is preliminary data.</text>
</comment>
<evidence type="ECO:0000313" key="3">
    <source>
        <dbReference type="Proteomes" id="UP000437824"/>
    </source>
</evidence>
<feature type="domain" description="Reverse transcriptase" evidence="1">
    <location>
        <begin position="426"/>
        <end position="692"/>
    </location>
</feature>